<organism evidence="6 7">
    <name type="scientific">Taxus chinensis</name>
    <name type="common">Chinese yew</name>
    <name type="synonym">Taxus wallichiana var. chinensis</name>
    <dbReference type="NCBI Taxonomy" id="29808"/>
    <lineage>
        <taxon>Eukaryota</taxon>
        <taxon>Viridiplantae</taxon>
        <taxon>Streptophyta</taxon>
        <taxon>Embryophyta</taxon>
        <taxon>Tracheophyta</taxon>
        <taxon>Spermatophyta</taxon>
        <taxon>Pinopsida</taxon>
        <taxon>Pinidae</taxon>
        <taxon>Conifers II</taxon>
        <taxon>Cupressales</taxon>
        <taxon>Taxaceae</taxon>
        <taxon>Taxus</taxon>
    </lineage>
</organism>
<dbReference type="PROSITE" id="PS51371">
    <property type="entry name" value="CBS"/>
    <property type="match status" value="2"/>
</dbReference>
<reference evidence="6 7" key="1">
    <citation type="journal article" date="2021" name="Nat. Plants">
        <title>The Taxus genome provides insights into paclitaxel biosynthesis.</title>
        <authorList>
            <person name="Xiong X."/>
            <person name="Gou J."/>
            <person name="Liao Q."/>
            <person name="Li Y."/>
            <person name="Zhou Q."/>
            <person name="Bi G."/>
            <person name="Li C."/>
            <person name="Du R."/>
            <person name="Wang X."/>
            <person name="Sun T."/>
            <person name="Guo L."/>
            <person name="Liang H."/>
            <person name="Lu P."/>
            <person name="Wu Y."/>
            <person name="Zhang Z."/>
            <person name="Ro D.K."/>
            <person name="Shang Y."/>
            <person name="Huang S."/>
            <person name="Yan J."/>
        </authorList>
    </citation>
    <scope>NUCLEOTIDE SEQUENCE [LARGE SCALE GENOMIC DNA]</scope>
    <source>
        <strain evidence="6">Ta-2019</strain>
    </source>
</reference>
<gene>
    <name evidence="6" type="ORF">KI387_042330</name>
</gene>
<dbReference type="InterPro" id="IPR000644">
    <property type="entry name" value="CBS_dom"/>
</dbReference>
<comment type="caution">
    <text evidence="6">The sequence shown here is derived from an EMBL/GenBank/DDBJ whole genome shotgun (WGS) entry which is preliminary data.</text>
</comment>
<keyword evidence="2 3" id="KW-0129">CBS domain</keyword>
<proteinExistence type="predicted"/>
<feature type="domain" description="CBS" evidence="5">
    <location>
        <begin position="196"/>
        <end position="260"/>
    </location>
</feature>
<dbReference type="SUPFAM" id="SSF54631">
    <property type="entry name" value="CBS-domain pair"/>
    <property type="match status" value="2"/>
</dbReference>
<dbReference type="OMA" id="VEHGQMI"/>
<dbReference type="Proteomes" id="UP000824469">
    <property type="component" value="Unassembled WGS sequence"/>
</dbReference>
<dbReference type="AlphaFoldDB" id="A0AA38C4T2"/>
<dbReference type="InterPro" id="IPR050511">
    <property type="entry name" value="AMPK_gamma/SDS23_families"/>
</dbReference>
<name>A0AA38C4T2_TAXCH</name>
<dbReference type="PANTHER" id="PTHR13780">
    <property type="entry name" value="AMP-ACTIVATED PROTEIN KINASE, GAMMA REGULATORY SUBUNIT"/>
    <property type="match status" value="1"/>
</dbReference>
<accession>A0AA38C4T2</accession>
<evidence type="ECO:0000256" key="2">
    <source>
        <dbReference type="ARBA" id="ARBA00023122"/>
    </source>
</evidence>
<dbReference type="Pfam" id="PF00571">
    <property type="entry name" value="CBS"/>
    <property type="match status" value="2"/>
</dbReference>
<evidence type="ECO:0000259" key="5">
    <source>
        <dbReference type="PROSITE" id="PS51371"/>
    </source>
</evidence>
<keyword evidence="1" id="KW-0677">Repeat</keyword>
<evidence type="ECO:0000313" key="7">
    <source>
        <dbReference type="Proteomes" id="UP000824469"/>
    </source>
</evidence>
<dbReference type="SMART" id="SM00116">
    <property type="entry name" value="CBS"/>
    <property type="match status" value="3"/>
</dbReference>
<feature type="domain" description="CBS" evidence="5">
    <location>
        <begin position="381"/>
        <end position="441"/>
    </location>
</feature>
<keyword evidence="7" id="KW-1185">Reference proteome</keyword>
<dbReference type="PANTHER" id="PTHR13780:SF124">
    <property type="entry name" value="OS01G0633400 PROTEIN"/>
    <property type="match status" value="1"/>
</dbReference>
<sequence length="472" mass="52911">MQKMGHRKLENALNESSGGIADKKEAISNSMENERIEEANGKPALNPHEALELFLDRIPLSSIPGIHNAAVLEIKSNDSVEDAITCLYKHNVMGAPVLDESASSQNPLLDRYIGLVEFAGMVLWALEKFKSADSETKRTGLEISNNKSNFSFRPSDNAEQTNPARRIEEIEEEGFFSMLKHLPEVGLAKVGEIARSFRWGPFLPVRVDDSLLHVLLLLSKHRLKAVPVVNPPDMHVKGFITQNAAVQILLQCSGLDWFDMIAHKALFDFGRFHKEQAFGQIIHLYGNQFIIDAVDCLWKHRISAVPVIDWKSRTILGHVRNTDMRLLLDDHNIFSKRRTLTIEEFMKLEDLESNSFSTDPVETDFAALLSAGILRLKNVSLPKMMNPPTSQTSDTLKMAMEKLVKAKSDRSFLINESQELIGVFTLRDIINQFSPPSLNSLNQYGGFFQSALEQTGSRMEGGTIVPTNQLLS</sequence>
<dbReference type="EMBL" id="JAHRHJ020003125">
    <property type="protein sequence ID" value="KAH9292486.1"/>
    <property type="molecule type" value="Genomic_DNA"/>
</dbReference>
<dbReference type="InterPro" id="IPR046342">
    <property type="entry name" value="CBS_dom_sf"/>
</dbReference>
<evidence type="ECO:0000256" key="1">
    <source>
        <dbReference type="ARBA" id="ARBA00022737"/>
    </source>
</evidence>
<dbReference type="Gene3D" id="3.10.580.10">
    <property type="entry name" value="CBS-domain"/>
    <property type="match status" value="2"/>
</dbReference>
<evidence type="ECO:0000256" key="3">
    <source>
        <dbReference type="PROSITE-ProRule" id="PRU00703"/>
    </source>
</evidence>
<feature type="region of interest" description="Disordered" evidence="4">
    <location>
        <begin position="1"/>
        <end position="23"/>
    </location>
</feature>
<evidence type="ECO:0000313" key="6">
    <source>
        <dbReference type="EMBL" id="KAH9292486.1"/>
    </source>
</evidence>
<evidence type="ECO:0000256" key="4">
    <source>
        <dbReference type="SAM" id="MobiDB-lite"/>
    </source>
</evidence>
<protein>
    <recommendedName>
        <fullName evidence="5">CBS domain-containing protein</fullName>
    </recommendedName>
</protein>